<protein>
    <recommendedName>
        <fullName evidence="3">Septin-type G domain-containing protein</fullName>
    </recommendedName>
</protein>
<accession>A0A8H7S1V5</accession>
<gene>
    <name evidence="4" type="ORF">INT45_014026</name>
</gene>
<evidence type="ECO:0000313" key="4">
    <source>
        <dbReference type="EMBL" id="KAG2221342.1"/>
    </source>
</evidence>
<feature type="non-terminal residue" evidence="4">
    <location>
        <position position="1"/>
    </location>
</feature>
<comment type="similarity">
    <text evidence="1">Belongs to the TRAFAC class TrmE-Era-EngA-EngB-Septin-like GTPase superfamily. Septin GTPase family.</text>
</comment>
<dbReference type="OrthoDB" id="416553at2759"/>
<name>A0A8H7S1V5_9FUNG</name>
<feature type="region of interest" description="Disordered" evidence="2">
    <location>
        <begin position="92"/>
        <end position="121"/>
    </location>
</feature>
<dbReference type="InterPro" id="IPR027417">
    <property type="entry name" value="P-loop_NTPase"/>
</dbReference>
<sequence length="302" mass="35187">ESKVKRDKKALDTHIHACLYFLDTTHSCLSDLDRFALRSLSSRVNVIPVIGKADTLSRLQQGGLKKGLRKDIFDTLQIPIYGFIELEDDEEEEEECTVEKQNDKKDNKEQQQDEECRVEAQERGSFNMTHILQRLREYADDEDEDARTMVEYLEHMPYTVIGYEGDPDTGRPLTLTPDQNTNQQDHQEENNNNDSNELNLVESGTEAFNNDNQQPKRSDSIRSNRRNKGVLGRQYPWAVVECCNPDHCDLEKLHSMIVSSHRDMLRIDTFERFYENYRTEKLLRRRVDKLTATETKNGKILA</sequence>
<dbReference type="Gene3D" id="3.40.50.300">
    <property type="entry name" value="P-loop containing nucleotide triphosphate hydrolases"/>
    <property type="match status" value="1"/>
</dbReference>
<dbReference type="EMBL" id="JAEPRB010000112">
    <property type="protein sequence ID" value="KAG2221342.1"/>
    <property type="molecule type" value="Genomic_DNA"/>
</dbReference>
<evidence type="ECO:0000256" key="2">
    <source>
        <dbReference type="SAM" id="MobiDB-lite"/>
    </source>
</evidence>
<feature type="compositionally biased region" description="Low complexity" evidence="2">
    <location>
        <begin position="178"/>
        <end position="199"/>
    </location>
</feature>
<proteinExistence type="inferred from homology"/>
<organism evidence="4 5">
    <name type="scientific">Circinella minor</name>
    <dbReference type="NCBI Taxonomy" id="1195481"/>
    <lineage>
        <taxon>Eukaryota</taxon>
        <taxon>Fungi</taxon>
        <taxon>Fungi incertae sedis</taxon>
        <taxon>Mucoromycota</taxon>
        <taxon>Mucoromycotina</taxon>
        <taxon>Mucoromycetes</taxon>
        <taxon>Mucorales</taxon>
        <taxon>Lichtheimiaceae</taxon>
        <taxon>Circinella</taxon>
    </lineage>
</organism>
<dbReference type="AlphaFoldDB" id="A0A8H7S1V5"/>
<evidence type="ECO:0000313" key="5">
    <source>
        <dbReference type="Proteomes" id="UP000646827"/>
    </source>
</evidence>
<keyword evidence="5" id="KW-1185">Reference proteome</keyword>
<evidence type="ECO:0000256" key="1">
    <source>
        <dbReference type="RuleBase" id="RU004560"/>
    </source>
</evidence>
<feature type="domain" description="Septin-type G" evidence="3">
    <location>
        <begin position="1"/>
        <end position="284"/>
    </location>
</feature>
<reference evidence="4 5" key="1">
    <citation type="submission" date="2020-12" db="EMBL/GenBank/DDBJ databases">
        <title>Metabolic potential, ecology and presence of endohyphal bacteria is reflected in genomic diversity of Mucoromycotina.</title>
        <authorList>
            <person name="Muszewska A."/>
            <person name="Okrasinska A."/>
            <person name="Steczkiewicz K."/>
            <person name="Drgas O."/>
            <person name="Orlowska M."/>
            <person name="Perlinska-Lenart U."/>
            <person name="Aleksandrzak-Piekarczyk T."/>
            <person name="Szatraj K."/>
            <person name="Zielenkiewicz U."/>
            <person name="Pilsyk S."/>
            <person name="Malc E."/>
            <person name="Mieczkowski P."/>
            <person name="Kruszewska J.S."/>
            <person name="Biernat P."/>
            <person name="Pawlowska J."/>
        </authorList>
    </citation>
    <scope>NUCLEOTIDE SEQUENCE [LARGE SCALE GENOMIC DNA]</scope>
    <source>
        <strain evidence="4 5">CBS 142.35</strain>
    </source>
</reference>
<keyword evidence="1" id="KW-0547">Nucleotide-binding</keyword>
<dbReference type="Proteomes" id="UP000646827">
    <property type="component" value="Unassembled WGS sequence"/>
</dbReference>
<dbReference type="InterPro" id="IPR030379">
    <property type="entry name" value="G_SEPTIN_dom"/>
</dbReference>
<dbReference type="PROSITE" id="PS51719">
    <property type="entry name" value="G_SEPTIN"/>
    <property type="match status" value="1"/>
</dbReference>
<keyword evidence="1" id="KW-0342">GTP-binding</keyword>
<evidence type="ECO:0000259" key="3">
    <source>
        <dbReference type="PROSITE" id="PS51719"/>
    </source>
</evidence>
<dbReference type="Pfam" id="PF00735">
    <property type="entry name" value="Septin"/>
    <property type="match status" value="2"/>
</dbReference>
<dbReference type="GO" id="GO:0005525">
    <property type="term" value="F:GTP binding"/>
    <property type="evidence" value="ECO:0007669"/>
    <property type="project" value="UniProtKB-KW"/>
</dbReference>
<feature type="compositionally biased region" description="Basic and acidic residues" evidence="2">
    <location>
        <begin position="97"/>
        <end position="121"/>
    </location>
</feature>
<comment type="caution">
    <text evidence="4">The sequence shown here is derived from an EMBL/GenBank/DDBJ whole genome shotgun (WGS) entry which is preliminary data.</text>
</comment>
<feature type="region of interest" description="Disordered" evidence="2">
    <location>
        <begin position="161"/>
        <end position="227"/>
    </location>
</feature>
<dbReference type="PANTHER" id="PTHR18884">
    <property type="entry name" value="SEPTIN"/>
    <property type="match status" value="1"/>
</dbReference>